<organism evidence="1 2">
    <name type="scientific">Stenomitos frigidus AS-A4</name>
    <dbReference type="NCBI Taxonomy" id="2933935"/>
    <lineage>
        <taxon>Bacteria</taxon>
        <taxon>Bacillati</taxon>
        <taxon>Cyanobacteriota</taxon>
        <taxon>Cyanophyceae</taxon>
        <taxon>Leptolyngbyales</taxon>
        <taxon>Leptolyngbyaceae</taxon>
        <taxon>Stenomitos</taxon>
    </lineage>
</organism>
<protein>
    <submittedName>
        <fullName evidence="1">Uncharacterized protein</fullName>
    </submittedName>
</protein>
<dbReference type="EMBL" id="JAMPLM010000001">
    <property type="protein sequence ID" value="MEP1056852.1"/>
    <property type="molecule type" value="Genomic_DNA"/>
</dbReference>
<keyword evidence="2" id="KW-1185">Reference proteome</keyword>
<dbReference type="Proteomes" id="UP001476950">
    <property type="component" value="Unassembled WGS sequence"/>
</dbReference>
<dbReference type="RefSeq" id="WP_199305580.1">
    <property type="nucleotide sequence ID" value="NZ_JAMPLM010000001.1"/>
</dbReference>
<reference evidence="1 2" key="1">
    <citation type="submission" date="2022-04" db="EMBL/GenBank/DDBJ databases">
        <title>Positive selection, recombination, and allopatry shape intraspecific diversity of widespread and dominant cyanobacteria.</title>
        <authorList>
            <person name="Wei J."/>
            <person name="Shu W."/>
            <person name="Hu C."/>
        </authorList>
    </citation>
    <scope>NUCLEOTIDE SEQUENCE [LARGE SCALE GENOMIC DNA]</scope>
    <source>
        <strain evidence="1 2">AS-A4</strain>
    </source>
</reference>
<name>A0ABV0KCT9_9CYAN</name>
<accession>A0ABV0KCT9</accession>
<proteinExistence type="predicted"/>
<evidence type="ECO:0000313" key="1">
    <source>
        <dbReference type="EMBL" id="MEP1056852.1"/>
    </source>
</evidence>
<gene>
    <name evidence="1" type="ORF">NDI38_00280</name>
</gene>
<comment type="caution">
    <text evidence="1">The sequence shown here is derived from an EMBL/GenBank/DDBJ whole genome shotgun (WGS) entry which is preliminary data.</text>
</comment>
<evidence type="ECO:0000313" key="2">
    <source>
        <dbReference type="Proteomes" id="UP001476950"/>
    </source>
</evidence>
<sequence length="93" mass="10515">MMLIREIVQHAFTTGCLTVEAEEQLRQLLRKKYDANDFNAFMLLQQAAMSGSVRQESRERALYECAVSKRAASDRALSSCVLADRTTATRSRV</sequence>